<gene>
    <name evidence="14" type="ORF">LVIROSA_LOCUS24982</name>
</gene>
<dbReference type="PRINTS" id="PR00019">
    <property type="entry name" value="LEURICHRPT"/>
</dbReference>
<evidence type="ECO:0000256" key="6">
    <source>
        <dbReference type="ARBA" id="ARBA00022692"/>
    </source>
</evidence>
<feature type="chain" id="PRO_5043986903" description="Leucine-rich repeat-containing N-terminal plant-type domain-containing protein" evidence="12">
    <location>
        <begin position="23"/>
        <end position="902"/>
    </location>
</feature>
<dbReference type="GO" id="GO:0006952">
    <property type="term" value="P:defense response"/>
    <property type="evidence" value="ECO:0007669"/>
    <property type="project" value="UniProtKB-ARBA"/>
</dbReference>
<comment type="caution">
    <text evidence="14">The sequence shown here is derived from an EMBL/GenBank/DDBJ whole genome shotgun (WGS) entry which is preliminary data.</text>
</comment>
<evidence type="ECO:0000256" key="8">
    <source>
        <dbReference type="ARBA" id="ARBA00022737"/>
    </source>
</evidence>
<dbReference type="SUPFAM" id="SSF52058">
    <property type="entry name" value="L domain-like"/>
    <property type="match status" value="1"/>
</dbReference>
<dbReference type="Proteomes" id="UP001157418">
    <property type="component" value="Unassembled WGS sequence"/>
</dbReference>
<comment type="subcellular location">
    <subcellularLocation>
        <location evidence="1">Cell membrane</location>
        <topology evidence="1">Single-pass type I membrane protein</topology>
    </subcellularLocation>
</comment>
<evidence type="ECO:0000259" key="13">
    <source>
        <dbReference type="Pfam" id="PF08263"/>
    </source>
</evidence>
<name>A0AAU9NLI6_9ASTR</name>
<dbReference type="InterPro" id="IPR032675">
    <property type="entry name" value="LRR_dom_sf"/>
</dbReference>
<dbReference type="InterPro" id="IPR001611">
    <property type="entry name" value="Leu-rich_rpt"/>
</dbReference>
<evidence type="ECO:0000256" key="7">
    <source>
        <dbReference type="ARBA" id="ARBA00022729"/>
    </source>
</evidence>
<keyword evidence="6" id="KW-0812">Transmembrane</keyword>
<dbReference type="Pfam" id="PF13516">
    <property type="entry name" value="LRR_6"/>
    <property type="match status" value="1"/>
</dbReference>
<accession>A0AAU9NLI6</accession>
<evidence type="ECO:0000256" key="10">
    <source>
        <dbReference type="ARBA" id="ARBA00023136"/>
    </source>
</evidence>
<dbReference type="Gene3D" id="3.80.10.10">
    <property type="entry name" value="Ribonuclease Inhibitor"/>
    <property type="match status" value="5"/>
</dbReference>
<organism evidence="14 15">
    <name type="scientific">Lactuca virosa</name>
    <dbReference type="NCBI Taxonomy" id="75947"/>
    <lineage>
        <taxon>Eukaryota</taxon>
        <taxon>Viridiplantae</taxon>
        <taxon>Streptophyta</taxon>
        <taxon>Embryophyta</taxon>
        <taxon>Tracheophyta</taxon>
        <taxon>Spermatophyta</taxon>
        <taxon>Magnoliopsida</taxon>
        <taxon>eudicotyledons</taxon>
        <taxon>Gunneridae</taxon>
        <taxon>Pentapetalae</taxon>
        <taxon>asterids</taxon>
        <taxon>campanulids</taxon>
        <taxon>Asterales</taxon>
        <taxon>Asteraceae</taxon>
        <taxon>Cichorioideae</taxon>
        <taxon>Cichorieae</taxon>
        <taxon>Lactucinae</taxon>
        <taxon>Lactuca</taxon>
    </lineage>
</organism>
<protein>
    <recommendedName>
        <fullName evidence="13">Leucine-rich repeat-containing N-terminal plant-type domain-containing protein</fullName>
    </recommendedName>
</protein>
<evidence type="ECO:0000256" key="11">
    <source>
        <dbReference type="ARBA" id="ARBA00023180"/>
    </source>
</evidence>
<dbReference type="PROSITE" id="PS51450">
    <property type="entry name" value="LRR"/>
    <property type="match status" value="1"/>
</dbReference>
<evidence type="ECO:0000313" key="15">
    <source>
        <dbReference type="Proteomes" id="UP001157418"/>
    </source>
</evidence>
<dbReference type="SMART" id="SM00369">
    <property type="entry name" value="LRR_TYP"/>
    <property type="match status" value="10"/>
</dbReference>
<evidence type="ECO:0000256" key="5">
    <source>
        <dbReference type="ARBA" id="ARBA00022614"/>
    </source>
</evidence>
<dbReference type="SUPFAM" id="SSF52047">
    <property type="entry name" value="RNI-like"/>
    <property type="match status" value="1"/>
</dbReference>
<dbReference type="FunFam" id="3.80.10.10:FF:000383">
    <property type="entry name" value="Leucine-rich repeat receptor protein kinase EMS1"/>
    <property type="match status" value="1"/>
</dbReference>
<dbReference type="FunFam" id="3.80.10.10:FF:000041">
    <property type="entry name" value="LRR receptor-like serine/threonine-protein kinase ERECTA"/>
    <property type="match status" value="1"/>
</dbReference>
<comment type="similarity">
    <text evidence="2">Belongs to the RLP family.</text>
</comment>
<feature type="signal peptide" evidence="12">
    <location>
        <begin position="1"/>
        <end position="22"/>
    </location>
</feature>
<dbReference type="PANTHER" id="PTHR48061">
    <property type="entry name" value="LEUCINE-RICH REPEAT RECEPTOR PROTEIN KINASE EMS1-LIKE-RELATED"/>
    <property type="match status" value="1"/>
</dbReference>
<dbReference type="Pfam" id="PF08263">
    <property type="entry name" value="LRRNT_2"/>
    <property type="match status" value="1"/>
</dbReference>
<evidence type="ECO:0000313" key="14">
    <source>
        <dbReference type="EMBL" id="CAH1438743.1"/>
    </source>
</evidence>
<dbReference type="GO" id="GO:0051707">
    <property type="term" value="P:response to other organism"/>
    <property type="evidence" value="ECO:0007669"/>
    <property type="project" value="UniProtKB-ARBA"/>
</dbReference>
<keyword evidence="5" id="KW-0433">Leucine-rich repeat</keyword>
<dbReference type="GO" id="GO:0005886">
    <property type="term" value="C:plasma membrane"/>
    <property type="evidence" value="ECO:0007669"/>
    <property type="project" value="UniProtKB-SubCell"/>
</dbReference>
<dbReference type="FunFam" id="3.80.10.10:FF:000095">
    <property type="entry name" value="LRR receptor-like serine/threonine-protein kinase GSO1"/>
    <property type="match status" value="1"/>
</dbReference>
<keyword evidence="8" id="KW-0677">Repeat</keyword>
<dbReference type="InterPro" id="IPR003591">
    <property type="entry name" value="Leu-rich_rpt_typical-subtyp"/>
</dbReference>
<dbReference type="Pfam" id="PF13855">
    <property type="entry name" value="LRR_8"/>
    <property type="match status" value="2"/>
</dbReference>
<evidence type="ECO:0000256" key="12">
    <source>
        <dbReference type="SAM" id="SignalP"/>
    </source>
</evidence>
<dbReference type="PANTHER" id="PTHR48061:SF2">
    <property type="entry name" value="RECEPTOR LIKE PROTEIN 30-LIKE"/>
    <property type="match status" value="1"/>
</dbReference>
<feature type="domain" description="Leucine-rich repeat-containing N-terminal plant-type" evidence="13">
    <location>
        <begin position="77"/>
        <end position="94"/>
    </location>
</feature>
<evidence type="ECO:0000256" key="2">
    <source>
        <dbReference type="ARBA" id="ARBA00009592"/>
    </source>
</evidence>
<keyword evidence="15" id="KW-1185">Reference proteome</keyword>
<reference evidence="14 15" key="1">
    <citation type="submission" date="2022-01" db="EMBL/GenBank/DDBJ databases">
        <authorList>
            <person name="Xiong W."/>
            <person name="Schranz E."/>
        </authorList>
    </citation>
    <scope>NUCLEOTIDE SEQUENCE [LARGE SCALE GENOMIC DNA]</scope>
</reference>
<dbReference type="InterPro" id="IPR013210">
    <property type="entry name" value="LRR_N_plant-typ"/>
</dbReference>
<keyword evidence="4" id="KW-0597">Phosphoprotein</keyword>
<proteinExistence type="inferred from homology"/>
<keyword evidence="9" id="KW-1133">Transmembrane helix</keyword>
<keyword evidence="10" id="KW-0472">Membrane</keyword>
<dbReference type="AlphaFoldDB" id="A0AAU9NLI6"/>
<keyword evidence="11" id="KW-0325">Glycoprotein</keyword>
<evidence type="ECO:0000256" key="4">
    <source>
        <dbReference type="ARBA" id="ARBA00022553"/>
    </source>
</evidence>
<evidence type="ECO:0000256" key="9">
    <source>
        <dbReference type="ARBA" id="ARBA00022989"/>
    </source>
</evidence>
<keyword evidence="7 12" id="KW-0732">Signal</keyword>
<dbReference type="EMBL" id="CAKMRJ010004445">
    <property type="protein sequence ID" value="CAH1438743.1"/>
    <property type="molecule type" value="Genomic_DNA"/>
</dbReference>
<evidence type="ECO:0000256" key="1">
    <source>
        <dbReference type="ARBA" id="ARBA00004251"/>
    </source>
</evidence>
<evidence type="ECO:0000256" key="3">
    <source>
        <dbReference type="ARBA" id="ARBA00022475"/>
    </source>
</evidence>
<sequence>MSNSKVLLFFSLFFFLIFVASSSSFNATTHKCSPQQTLDLLLFKQNLSSINFSFDYPPYYSPCQDWLGSDYYYPIMMNWNKNTDCCKWSGITCNQDTGDVISIDLSCGMLQGTLHPNTSLFRLPHLQTLNLAYNDLTDSQLPRDFSNSLTHLNISRCRFTGEISSEISFPPNLVSLDLSGNNGLQMQPYVLKSMLRNYTHLRELLISELNILGWVLPTYLDLKSSLKSLDLSYTGLRGKLPDNILNLQYLEKLHLRGNSFVTGPIPKVNMSINVPLKWLHLSFTNLSGEIPDSIGHLKSLNHLGLSSCGLVGSLPKSLVNLRNLTTLNVEGNMLKGTLPSSLFTLPLLENLYLGNNMFTGGLPSELFKCRSLKRLSLDNNQLHGEINGGSTSPSFIQLINLTHLGLSSNNFTGLWELEVLLSSLPNLQLLMLSDSGLSVVSDNSSSYVNPEFSFLGLASCKLNLFPESLRAMKNLSFLDLSNNSIHGPIPHWAGEIGGDLLDYLDLSYNSITGLPQFQQDGINYLYLQSNQIQGPFPPSICNLINLISLDISNNSFSGVIPQCLGDISFSLEYLNLKSNLIQGFFPPLICNLSALTFLDMSDNNFGGVIPQCLGNIISSLLMMDMGNNHFHGTIPNVYEECGQLEGLIFNGNQLQGEIPRSLSKCQYLKVLDLGNNQLNDTFPEFLGDLPMLQVLALKSNKLHGLIETPSTIKSAFPSMRVLELSHNEFVGHFPREYLQNFNAMKNTVTNSTKPKSLPVGGNYYSVSVVKGLEQAIPQILVDYVILDLSNNKFDGEIPSVIGYLTSLMVLDLSHNSLTGRIPYVLGNLSEIESLDLSWNKLNGEIPGSLAELKFLRSLNLSQNHLMGRIPLGTQFGKFGNSFGGNPELCGLPLPKKCGHPNE</sequence>
<dbReference type="Pfam" id="PF00560">
    <property type="entry name" value="LRR_1"/>
    <property type="match status" value="8"/>
</dbReference>
<dbReference type="InterPro" id="IPR046956">
    <property type="entry name" value="RLP23-like"/>
</dbReference>
<keyword evidence="3" id="KW-1003">Cell membrane</keyword>